<dbReference type="GO" id="GO:0015174">
    <property type="term" value="F:basic amino acid transmembrane transporter activity"/>
    <property type="evidence" value="ECO:0007669"/>
    <property type="project" value="UniProtKB-ARBA"/>
</dbReference>
<comment type="similarity">
    <text evidence="5">Belongs to the laat-1 family.</text>
</comment>
<dbReference type="FunCoup" id="A0A0C3CUQ9">
    <property type="interactions" value="100"/>
</dbReference>
<evidence type="ECO:0000256" key="7">
    <source>
        <dbReference type="SAM" id="Phobius"/>
    </source>
</evidence>
<feature type="transmembrane region" description="Helical" evidence="7">
    <location>
        <begin position="210"/>
        <end position="230"/>
    </location>
</feature>
<evidence type="ECO:0000313" key="8">
    <source>
        <dbReference type="EMBL" id="KIM52290.1"/>
    </source>
</evidence>
<feature type="transmembrane region" description="Helical" evidence="7">
    <location>
        <begin position="12"/>
        <end position="29"/>
    </location>
</feature>
<dbReference type="InterPro" id="IPR006603">
    <property type="entry name" value="PQ-loop_rpt"/>
</dbReference>
<dbReference type="InParanoid" id="A0A0C3CUQ9"/>
<evidence type="ECO:0000256" key="6">
    <source>
        <dbReference type="ARBA" id="ARBA00050768"/>
    </source>
</evidence>
<accession>A0A0C3CUQ9</accession>
<feature type="transmembrane region" description="Helical" evidence="7">
    <location>
        <begin position="132"/>
        <end position="154"/>
    </location>
</feature>
<evidence type="ECO:0008006" key="10">
    <source>
        <dbReference type="Google" id="ProtNLM"/>
    </source>
</evidence>
<keyword evidence="9" id="KW-1185">Reference proteome</keyword>
<keyword evidence="3 7" id="KW-1133">Transmembrane helix</keyword>
<protein>
    <recommendedName>
        <fullName evidence="10">PQ-loop-domain-containing protein</fullName>
    </recommendedName>
</protein>
<comment type="subcellular location">
    <subcellularLocation>
        <location evidence="1">Membrane</location>
        <topology evidence="1">Multi-pass membrane protein</topology>
    </subcellularLocation>
</comment>
<dbReference type="GO" id="GO:0098852">
    <property type="term" value="C:lytic vacuole membrane"/>
    <property type="evidence" value="ECO:0007669"/>
    <property type="project" value="UniProtKB-ARBA"/>
</dbReference>
<dbReference type="FunFam" id="1.20.1280.290:FF:000009">
    <property type="entry name" value="PQ loop repeat family protein"/>
    <property type="match status" value="1"/>
</dbReference>
<feature type="transmembrane region" description="Helical" evidence="7">
    <location>
        <begin position="242"/>
        <end position="261"/>
    </location>
</feature>
<dbReference type="SMART" id="SM00679">
    <property type="entry name" value="CTNS"/>
    <property type="match status" value="2"/>
</dbReference>
<dbReference type="Gene3D" id="1.20.1280.290">
    <property type="match status" value="2"/>
</dbReference>
<reference evidence="9" key="2">
    <citation type="submission" date="2015-01" db="EMBL/GenBank/DDBJ databases">
        <title>Evolutionary Origins and Diversification of the Mycorrhizal Mutualists.</title>
        <authorList>
            <consortium name="DOE Joint Genome Institute"/>
            <consortium name="Mycorrhizal Genomics Consortium"/>
            <person name="Kohler A."/>
            <person name="Kuo A."/>
            <person name="Nagy L.G."/>
            <person name="Floudas D."/>
            <person name="Copeland A."/>
            <person name="Barry K.W."/>
            <person name="Cichocki N."/>
            <person name="Veneault-Fourrey C."/>
            <person name="LaButti K."/>
            <person name="Lindquist E.A."/>
            <person name="Lipzen A."/>
            <person name="Lundell T."/>
            <person name="Morin E."/>
            <person name="Murat C."/>
            <person name="Riley R."/>
            <person name="Ohm R."/>
            <person name="Sun H."/>
            <person name="Tunlid A."/>
            <person name="Henrissat B."/>
            <person name="Grigoriev I.V."/>
            <person name="Hibbett D.S."/>
            <person name="Martin F."/>
        </authorList>
    </citation>
    <scope>NUCLEOTIDE SEQUENCE [LARGE SCALE GENOMIC DNA]</scope>
    <source>
        <strain evidence="9">Foug A</strain>
    </source>
</reference>
<feature type="transmembrane region" description="Helical" evidence="7">
    <location>
        <begin position="174"/>
        <end position="190"/>
    </location>
</feature>
<dbReference type="Pfam" id="PF04193">
    <property type="entry name" value="PQ-loop"/>
    <property type="match status" value="2"/>
</dbReference>
<name>A0A0C3CUQ9_9AGAM</name>
<dbReference type="AlphaFoldDB" id="A0A0C3CUQ9"/>
<dbReference type="InterPro" id="IPR051415">
    <property type="entry name" value="LAAT-1"/>
</dbReference>
<keyword evidence="4 7" id="KW-0472">Membrane</keyword>
<dbReference type="EMBL" id="KN822215">
    <property type="protein sequence ID" value="KIM52290.1"/>
    <property type="molecule type" value="Genomic_DNA"/>
</dbReference>
<evidence type="ECO:0000256" key="2">
    <source>
        <dbReference type="ARBA" id="ARBA00022692"/>
    </source>
</evidence>
<keyword evidence="2 7" id="KW-0812">Transmembrane</keyword>
<comment type="catalytic activity">
    <reaction evidence="6">
        <text>L-histidine(out) + L-arginine(in) = L-histidine(in) + L-arginine(out)</text>
        <dbReference type="Rhea" id="RHEA:71063"/>
        <dbReference type="ChEBI" id="CHEBI:32682"/>
        <dbReference type="ChEBI" id="CHEBI:57595"/>
    </reaction>
</comment>
<dbReference type="Proteomes" id="UP000053989">
    <property type="component" value="Unassembled WGS sequence"/>
</dbReference>
<dbReference type="PANTHER" id="PTHR16201:SF44">
    <property type="entry name" value="SEVEN TRANSMEMBRANE PROTEIN 1"/>
    <property type="match status" value="1"/>
</dbReference>
<evidence type="ECO:0000256" key="3">
    <source>
        <dbReference type="ARBA" id="ARBA00022989"/>
    </source>
</evidence>
<reference evidence="8 9" key="1">
    <citation type="submission" date="2014-04" db="EMBL/GenBank/DDBJ databases">
        <authorList>
            <consortium name="DOE Joint Genome Institute"/>
            <person name="Kuo A."/>
            <person name="Kohler A."/>
            <person name="Nagy L.G."/>
            <person name="Floudas D."/>
            <person name="Copeland A."/>
            <person name="Barry K.W."/>
            <person name="Cichocki N."/>
            <person name="Veneault-Fourrey C."/>
            <person name="LaButti K."/>
            <person name="Lindquist E.A."/>
            <person name="Lipzen A."/>
            <person name="Lundell T."/>
            <person name="Morin E."/>
            <person name="Murat C."/>
            <person name="Sun H."/>
            <person name="Tunlid A."/>
            <person name="Henrissat B."/>
            <person name="Grigoriev I.V."/>
            <person name="Hibbett D.S."/>
            <person name="Martin F."/>
            <person name="Nordberg H.P."/>
            <person name="Cantor M.N."/>
            <person name="Hua S.X."/>
        </authorList>
    </citation>
    <scope>NUCLEOTIDE SEQUENCE [LARGE SCALE GENOMIC DNA]</scope>
    <source>
        <strain evidence="8 9">Foug A</strain>
    </source>
</reference>
<dbReference type="FunFam" id="1.20.1280.290:FF:000012">
    <property type="entry name" value="Vacuolar membrane PQ loop repeat protein"/>
    <property type="match status" value="1"/>
</dbReference>
<gene>
    <name evidence="8" type="ORF">SCLCIDRAFT_18207</name>
</gene>
<dbReference type="GO" id="GO:0034486">
    <property type="term" value="P:vacuolar transmembrane transport"/>
    <property type="evidence" value="ECO:0007669"/>
    <property type="project" value="UniProtKB-ARBA"/>
</dbReference>
<sequence length="273" mass="30343">MLLDHDVASNVLGWVSIACWIIVYSPQIIENYQLQSGEGLSLMFIYIWLLGDLCNVIGALVARLLPTVIILGVYYTLCDSALLTQVYYYRWKGEAGRISPTRILDGTPTEQTCLLEEGEIAREQQPSAVLRVFLQYTAAVIFVVFTGVATYFISERVHGGGSLSTGLLDTSLEMEIQILGWTSAICYIVARVPQIFKNLKTRCEGLAPGLFFFAILGNTTYALSICVASTDRDYLIRNASWLAGSTITIVFDIVVLCQFFYNCCYVSRQRGDG</sequence>
<proteinExistence type="inferred from homology"/>
<dbReference type="OrthoDB" id="8048523at2759"/>
<evidence type="ECO:0000256" key="5">
    <source>
        <dbReference type="ARBA" id="ARBA00038039"/>
    </source>
</evidence>
<evidence type="ECO:0000313" key="9">
    <source>
        <dbReference type="Proteomes" id="UP000053989"/>
    </source>
</evidence>
<dbReference type="PANTHER" id="PTHR16201">
    <property type="entry name" value="SEVEN TRANSMEMBRANE PROTEIN 1-RELATED"/>
    <property type="match status" value="1"/>
</dbReference>
<dbReference type="HOGENOM" id="CLU_019699_1_0_1"/>
<evidence type="ECO:0000256" key="4">
    <source>
        <dbReference type="ARBA" id="ARBA00023136"/>
    </source>
</evidence>
<evidence type="ECO:0000256" key="1">
    <source>
        <dbReference type="ARBA" id="ARBA00004141"/>
    </source>
</evidence>
<organism evidence="8 9">
    <name type="scientific">Scleroderma citrinum Foug A</name>
    <dbReference type="NCBI Taxonomy" id="1036808"/>
    <lineage>
        <taxon>Eukaryota</taxon>
        <taxon>Fungi</taxon>
        <taxon>Dikarya</taxon>
        <taxon>Basidiomycota</taxon>
        <taxon>Agaricomycotina</taxon>
        <taxon>Agaricomycetes</taxon>
        <taxon>Agaricomycetidae</taxon>
        <taxon>Boletales</taxon>
        <taxon>Sclerodermatineae</taxon>
        <taxon>Sclerodermataceae</taxon>
        <taxon>Scleroderma</taxon>
    </lineage>
</organism>
<feature type="transmembrane region" description="Helical" evidence="7">
    <location>
        <begin position="41"/>
        <end position="62"/>
    </location>
</feature>